<evidence type="ECO:0000313" key="1">
    <source>
        <dbReference type="EMBL" id="SDG23958.1"/>
    </source>
</evidence>
<keyword evidence="2" id="KW-1185">Reference proteome</keyword>
<dbReference type="Proteomes" id="UP000199076">
    <property type="component" value="Unassembled WGS sequence"/>
</dbReference>
<sequence>MWGGLKCGRSNSGIRMTSDLPTGLDYEERDGIGIWKIDSLAEALESGALEEGEQHFREHAGQPDMNGCVVQIDDAETGGSDTLEHVAEEWTALGEETGIDRTAYVTEGLARMAIAQKNDAEGHTAKGFTDLEEGLAWAKEA</sequence>
<reference evidence="2" key="1">
    <citation type="submission" date="2016-10" db="EMBL/GenBank/DDBJ databases">
        <authorList>
            <person name="Varghese N."/>
            <person name="Submissions S."/>
        </authorList>
    </citation>
    <scope>NUCLEOTIDE SEQUENCE [LARGE SCALE GENOMIC DNA]</scope>
    <source>
        <strain evidence="2">IBRC-M 10760</strain>
    </source>
</reference>
<evidence type="ECO:0008006" key="3">
    <source>
        <dbReference type="Google" id="ProtNLM"/>
    </source>
</evidence>
<proteinExistence type="predicted"/>
<dbReference type="STRING" id="660518.SAMN05216218_11925"/>
<name>A0A1G7SLV3_9EURY</name>
<gene>
    <name evidence="1" type="ORF">SAMN05216218_11925</name>
</gene>
<accession>A0A1G7SLV3</accession>
<dbReference type="AlphaFoldDB" id="A0A1G7SLV3"/>
<evidence type="ECO:0000313" key="2">
    <source>
        <dbReference type="Proteomes" id="UP000199076"/>
    </source>
</evidence>
<dbReference type="EMBL" id="FNBK01000019">
    <property type="protein sequence ID" value="SDG23958.1"/>
    <property type="molecule type" value="Genomic_DNA"/>
</dbReference>
<organism evidence="1 2">
    <name type="scientific">Halorientalis regularis</name>
    <dbReference type="NCBI Taxonomy" id="660518"/>
    <lineage>
        <taxon>Archaea</taxon>
        <taxon>Methanobacteriati</taxon>
        <taxon>Methanobacteriota</taxon>
        <taxon>Stenosarchaea group</taxon>
        <taxon>Halobacteria</taxon>
        <taxon>Halobacteriales</taxon>
        <taxon>Haloarculaceae</taxon>
        <taxon>Halorientalis</taxon>
    </lineage>
</organism>
<protein>
    <recommendedName>
        <fullName evidence="3">SpoIIAA-like</fullName>
    </recommendedName>
</protein>